<dbReference type="STRING" id="3708.A0A078FVB0"/>
<dbReference type="AlphaFoldDB" id="A0A078FVB0"/>
<reference evidence="2" key="3">
    <citation type="submission" date="2021-01" db="EMBL/GenBank/DDBJ databases">
        <authorList>
            <consortium name="Genoscope - CEA"/>
            <person name="William W."/>
        </authorList>
    </citation>
    <scope>NUCLEOTIDE SEQUENCE</scope>
</reference>
<evidence type="ECO:0000256" key="1">
    <source>
        <dbReference type="SAM" id="SignalP"/>
    </source>
</evidence>
<dbReference type="Proteomes" id="UP001295469">
    <property type="component" value="Chromosome C09"/>
</dbReference>
<keyword evidence="4" id="KW-1185">Reference proteome</keyword>
<gene>
    <name evidence="3" type="primary">BnaC09g40330D</name>
    <name evidence="2" type="ORF">DARMORV10_C09P59560.1</name>
    <name evidence="3" type="ORF">GSBRNA2T00094817001</name>
</gene>
<dbReference type="EMBL" id="HG994373">
    <property type="protein sequence ID" value="CAF1781302.1"/>
    <property type="molecule type" value="Genomic_DNA"/>
</dbReference>
<protein>
    <submittedName>
        <fullName evidence="2">(rape) hypothetical protein</fullName>
    </submittedName>
    <submittedName>
        <fullName evidence="3">BnaC09g40330D protein</fullName>
    </submittedName>
</protein>
<name>A0A078FVB0_BRANA</name>
<dbReference type="PaxDb" id="3708-A0A078FVB0"/>
<organism evidence="3 4">
    <name type="scientific">Brassica napus</name>
    <name type="common">Rape</name>
    <dbReference type="NCBI Taxonomy" id="3708"/>
    <lineage>
        <taxon>Eukaryota</taxon>
        <taxon>Viridiplantae</taxon>
        <taxon>Streptophyta</taxon>
        <taxon>Embryophyta</taxon>
        <taxon>Tracheophyta</taxon>
        <taxon>Spermatophyta</taxon>
        <taxon>Magnoliopsida</taxon>
        <taxon>eudicotyledons</taxon>
        <taxon>Gunneridae</taxon>
        <taxon>Pentapetalae</taxon>
        <taxon>rosids</taxon>
        <taxon>malvids</taxon>
        <taxon>Brassicales</taxon>
        <taxon>Brassicaceae</taxon>
        <taxon>Brassiceae</taxon>
        <taxon>Brassica</taxon>
    </lineage>
</organism>
<evidence type="ECO:0000313" key="4">
    <source>
        <dbReference type="Proteomes" id="UP000028999"/>
    </source>
</evidence>
<dbReference type="OMA" id="LPCAFSK"/>
<dbReference type="InterPro" id="IPR031985">
    <property type="entry name" value="DUF4787"/>
</dbReference>
<dbReference type="PANTHER" id="PTHR35455">
    <property type="entry name" value="UNNAMED PRODUCT"/>
    <property type="match status" value="1"/>
</dbReference>
<dbReference type="EMBL" id="LK032068">
    <property type="protein sequence ID" value="CDY16906.1"/>
    <property type="molecule type" value="Genomic_DNA"/>
</dbReference>
<reference evidence="3 4" key="1">
    <citation type="journal article" date="2014" name="Science">
        <title>Plant genetics. Early allopolyploid evolution in the post-Neolithic Brassica napus oilseed genome.</title>
        <authorList>
            <person name="Chalhoub B."/>
            <person name="Denoeud F."/>
            <person name="Liu S."/>
            <person name="Parkin I.A."/>
            <person name="Tang H."/>
            <person name="Wang X."/>
            <person name="Chiquet J."/>
            <person name="Belcram H."/>
            <person name="Tong C."/>
            <person name="Samans B."/>
            <person name="Correa M."/>
            <person name="Da Silva C."/>
            <person name="Just J."/>
            <person name="Falentin C."/>
            <person name="Koh C.S."/>
            <person name="Le Clainche I."/>
            <person name="Bernard M."/>
            <person name="Bento P."/>
            <person name="Noel B."/>
            <person name="Labadie K."/>
            <person name="Alberti A."/>
            <person name="Charles M."/>
            <person name="Arnaud D."/>
            <person name="Guo H."/>
            <person name="Daviaud C."/>
            <person name="Alamery S."/>
            <person name="Jabbari K."/>
            <person name="Zhao M."/>
            <person name="Edger P.P."/>
            <person name="Chelaifa H."/>
            <person name="Tack D."/>
            <person name="Lassalle G."/>
            <person name="Mestiri I."/>
            <person name="Schnel N."/>
            <person name="Le Paslier M.C."/>
            <person name="Fan G."/>
            <person name="Renault V."/>
            <person name="Bayer P.E."/>
            <person name="Golicz A.A."/>
            <person name="Manoli S."/>
            <person name="Lee T.H."/>
            <person name="Thi V.H."/>
            <person name="Chalabi S."/>
            <person name="Hu Q."/>
            <person name="Fan C."/>
            <person name="Tollenaere R."/>
            <person name="Lu Y."/>
            <person name="Battail C."/>
            <person name="Shen J."/>
            <person name="Sidebottom C.H."/>
            <person name="Wang X."/>
            <person name="Canaguier A."/>
            <person name="Chauveau A."/>
            <person name="Berard A."/>
            <person name="Deniot G."/>
            <person name="Guan M."/>
            <person name="Liu Z."/>
            <person name="Sun F."/>
            <person name="Lim Y.P."/>
            <person name="Lyons E."/>
            <person name="Town C.D."/>
            <person name="Bancroft I."/>
            <person name="Wang X."/>
            <person name="Meng J."/>
            <person name="Ma J."/>
            <person name="Pires J.C."/>
            <person name="King G.J."/>
            <person name="Brunel D."/>
            <person name="Delourme R."/>
            <person name="Renard M."/>
            <person name="Aury J.M."/>
            <person name="Adams K.L."/>
            <person name="Batley J."/>
            <person name="Snowdon R.J."/>
            <person name="Tost J."/>
            <person name="Edwards D."/>
            <person name="Zhou Y."/>
            <person name="Hua W."/>
            <person name="Sharpe A.G."/>
            <person name="Paterson A.H."/>
            <person name="Guan C."/>
            <person name="Wincker P."/>
        </authorList>
    </citation>
    <scope>NUCLEOTIDE SEQUENCE [LARGE SCALE GENOMIC DNA]</scope>
    <source>
        <strain evidence="4">cv. Darmor-bzh</strain>
    </source>
</reference>
<dbReference type="Proteomes" id="UP000028999">
    <property type="component" value="Unassembled WGS sequence"/>
</dbReference>
<reference evidence="3" key="2">
    <citation type="submission" date="2014-06" db="EMBL/GenBank/DDBJ databases">
        <authorList>
            <person name="Genoscope - CEA"/>
        </authorList>
    </citation>
    <scope>NUCLEOTIDE SEQUENCE</scope>
</reference>
<accession>A0A078FVB0</accession>
<feature type="signal peptide" evidence="1">
    <location>
        <begin position="1"/>
        <end position="24"/>
    </location>
</feature>
<evidence type="ECO:0000313" key="3">
    <source>
        <dbReference type="EMBL" id="CDY16906.1"/>
    </source>
</evidence>
<dbReference type="Gramene" id="CDY16906">
    <property type="protein sequence ID" value="CDY16906"/>
    <property type="gene ID" value="GSBRNA2T00094817001"/>
</dbReference>
<feature type="chain" id="PRO_5040560427" evidence="1">
    <location>
        <begin position="25"/>
        <end position="132"/>
    </location>
</feature>
<keyword evidence="1" id="KW-0732">Signal</keyword>
<evidence type="ECO:0000313" key="2">
    <source>
        <dbReference type="EMBL" id="CAF1781302.1"/>
    </source>
</evidence>
<dbReference type="PANTHER" id="PTHR35455:SF1">
    <property type="entry name" value="AGAP005842-PA"/>
    <property type="match status" value="1"/>
</dbReference>
<dbReference type="Pfam" id="PF16029">
    <property type="entry name" value="DUF4787"/>
    <property type="match status" value="1"/>
</dbReference>
<sequence length="132" mass="14948">MEISRARSSIVCVLLLLSLSFARALPCAFSKSPRPLSDAEIREKKRECYADIESGLWGWQCKSSPIAKENCALRCLSPVCYQLIYETTDPLEEGEKDLVRSQEYKYCMYKSSLGESLDGIRGSYLMESNKTL</sequence>
<proteinExistence type="predicted"/>